<accession>G8BR68</accession>
<evidence type="ECO:0000256" key="3">
    <source>
        <dbReference type="ARBA" id="ARBA00022679"/>
    </source>
</evidence>
<dbReference type="EMBL" id="HE612858">
    <property type="protein sequence ID" value="CCE62244.1"/>
    <property type="molecule type" value="Genomic_DNA"/>
</dbReference>
<dbReference type="PROSITE" id="PS00092">
    <property type="entry name" value="N6_MTASE"/>
    <property type="match status" value="1"/>
</dbReference>
<dbReference type="InterPro" id="IPR029063">
    <property type="entry name" value="SAM-dependent_MTases_sf"/>
</dbReference>
<organism evidence="6 7">
    <name type="scientific">Tetrapisispora phaffii (strain ATCC 24235 / CBS 4417 / NBRC 1672 / NRRL Y-8282 / UCD 70-5)</name>
    <name type="common">Yeast</name>
    <name type="synonym">Fabospora phaffii</name>
    <dbReference type="NCBI Taxonomy" id="1071381"/>
    <lineage>
        <taxon>Eukaryota</taxon>
        <taxon>Fungi</taxon>
        <taxon>Dikarya</taxon>
        <taxon>Ascomycota</taxon>
        <taxon>Saccharomycotina</taxon>
        <taxon>Saccharomycetes</taxon>
        <taxon>Saccharomycetales</taxon>
        <taxon>Saccharomycetaceae</taxon>
        <taxon>Tetrapisispora</taxon>
    </lineage>
</organism>
<keyword evidence="3" id="KW-0808">Transferase</keyword>
<dbReference type="AlphaFoldDB" id="G8BR68"/>
<dbReference type="Proteomes" id="UP000005666">
    <property type="component" value="Chromosome 3"/>
</dbReference>
<evidence type="ECO:0000313" key="7">
    <source>
        <dbReference type="Proteomes" id="UP000005666"/>
    </source>
</evidence>
<dbReference type="KEGG" id="tpf:TPHA_0C00880"/>
<dbReference type="GO" id="GO:0008276">
    <property type="term" value="F:protein methyltransferase activity"/>
    <property type="evidence" value="ECO:0007669"/>
    <property type="project" value="EnsemblFungi"/>
</dbReference>
<dbReference type="RefSeq" id="XP_003684678.1">
    <property type="nucleotide sequence ID" value="XM_003684630.1"/>
</dbReference>
<dbReference type="PANTHER" id="PTHR45875:SF1">
    <property type="entry name" value="METHYLTRANSFERASE N6AMT1"/>
    <property type="match status" value="1"/>
</dbReference>
<dbReference type="NCBIfam" id="TIGR00537">
    <property type="entry name" value="hemK_rel_arch"/>
    <property type="match status" value="1"/>
</dbReference>
<dbReference type="OMA" id="EWDDWME"/>
<feature type="domain" description="Methyltransferase small" evidence="5">
    <location>
        <begin position="37"/>
        <end position="128"/>
    </location>
</feature>
<evidence type="ECO:0000259" key="5">
    <source>
        <dbReference type="Pfam" id="PF05175"/>
    </source>
</evidence>
<keyword evidence="4" id="KW-0949">S-adenosyl-L-methionine</keyword>
<proteinExistence type="inferred from homology"/>
<dbReference type="InterPro" id="IPR007848">
    <property type="entry name" value="Small_mtfrase_dom"/>
</dbReference>
<dbReference type="GO" id="GO:0032259">
    <property type="term" value="P:methylation"/>
    <property type="evidence" value="ECO:0007669"/>
    <property type="project" value="UniProtKB-KW"/>
</dbReference>
<dbReference type="OrthoDB" id="406152at2759"/>
<dbReference type="InterPro" id="IPR002052">
    <property type="entry name" value="DNA_methylase_N6_adenine_CS"/>
</dbReference>
<gene>
    <name evidence="6" type="primary">TPHA0C00880</name>
    <name evidence="6" type="ordered locus">TPHA_0C00880</name>
</gene>
<evidence type="ECO:0000313" key="6">
    <source>
        <dbReference type="EMBL" id="CCE62244.1"/>
    </source>
</evidence>
<dbReference type="GeneID" id="11534085"/>
<name>G8BR68_TETPH</name>
<dbReference type="SUPFAM" id="SSF53335">
    <property type="entry name" value="S-adenosyl-L-methionine-dependent methyltransferases"/>
    <property type="match status" value="1"/>
</dbReference>
<dbReference type="GO" id="GO:0042273">
    <property type="term" value="P:ribosomal large subunit biogenesis"/>
    <property type="evidence" value="ECO:0007669"/>
    <property type="project" value="EnsemblFungi"/>
</dbReference>
<dbReference type="GO" id="GO:0003676">
    <property type="term" value="F:nucleic acid binding"/>
    <property type="evidence" value="ECO:0007669"/>
    <property type="project" value="InterPro"/>
</dbReference>
<evidence type="ECO:0000256" key="1">
    <source>
        <dbReference type="ARBA" id="ARBA00006149"/>
    </source>
</evidence>
<evidence type="ECO:0000256" key="4">
    <source>
        <dbReference type="ARBA" id="ARBA00022691"/>
    </source>
</evidence>
<reference evidence="6 7" key="1">
    <citation type="journal article" date="2011" name="Proc. Natl. Acad. Sci. U.S.A.">
        <title>Evolutionary erosion of yeast sex chromosomes by mating-type switching accidents.</title>
        <authorList>
            <person name="Gordon J.L."/>
            <person name="Armisen D."/>
            <person name="Proux-Wera E."/>
            <person name="Oheigeartaigh S.S."/>
            <person name="Byrne K.P."/>
            <person name="Wolfe K.H."/>
        </authorList>
    </citation>
    <scope>NUCLEOTIDE SEQUENCE [LARGE SCALE GENOMIC DNA]</scope>
    <source>
        <strain evidence="7">ATCC 24235 / CBS 4417 / NBRC 1672 / NRRL Y-8282 / UCD 70-5</strain>
    </source>
</reference>
<protein>
    <recommendedName>
        <fullName evidence="5">Methyltransferase small domain-containing protein</fullName>
    </recommendedName>
</protein>
<keyword evidence="2" id="KW-0489">Methyltransferase</keyword>
<dbReference type="GO" id="GO:0035657">
    <property type="term" value="C:eRF1 methyltransferase complex"/>
    <property type="evidence" value="ECO:0007669"/>
    <property type="project" value="EnsemblFungi"/>
</dbReference>
<dbReference type="GO" id="GO:0006417">
    <property type="term" value="P:regulation of translation"/>
    <property type="evidence" value="ECO:0007669"/>
    <property type="project" value="EnsemblFungi"/>
</dbReference>
<keyword evidence="7" id="KW-1185">Reference proteome</keyword>
<dbReference type="InterPro" id="IPR052190">
    <property type="entry name" value="Euk-Arch_PrmC-MTase"/>
</dbReference>
<dbReference type="PANTHER" id="PTHR45875">
    <property type="entry name" value="METHYLTRANSFERASE N6AMT1"/>
    <property type="match status" value="1"/>
</dbReference>
<dbReference type="HOGENOM" id="CLU_018398_6_0_1"/>
<dbReference type="STRING" id="1071381.G8BR68"/>
<dbReference type="Gene3D" id="3.40.50.150">
    <property type="entry name" value="Vaccinia Virus protein VP39"/>
    <property type="match status" value="1"/>
</dbReference>
<comment type="similarity">
    <text evidence="1">Belongs to the eukaryotic/archaeal PrmC-related family.</text>
</comment>
<dbReference type="GO" id="GO:0008757">
    <property type="term" value="F:S-adenosylmethionine-dependent methyltransferase activity"/>
    <property type="evidence" value="ECO:0007669"/>
    <property type="project" value="EnsemblFungi"/>
</dbReference>
<dbReference type="GO" id="GO:0015934">
    <property type="term" value="C:large ribosomal subunit"/>
    <property type="evidence" value="ECO:0007669"/>
    <property type="project" value="EnsemblFungi"/>
</dbReference>
<dbReference type="eggNOG" id="KOG3191">
    <property type="taxonomic scope" value="Eukaryota"/>
</dbReference>
<dbReference type="Pfam" id="PF05175">
    <property type="entry name" value="MTS"/>
    <property type="match status" value="1"/>
</dbReference>
<sequence length="222" mass="25278">MLPTPYVTCDYEKVYEPSEDSFLLLDSLEDEQLFLKDRFKNKLTVVSEFGPGTGIVLTFMMQNHIPTMGNSLYFGLDISPWAVKTTLETAKKNDCDKSYLDCIQTDLGSNLRNNQVDVLVFNPPYVPAEKVPLVPADEKDIHTWLDLALEGGKNGMVVTQRVLDNLGNILSPDGVAYILFCAQNRPEEIVKDMIDNYSWKVELVKQRKAGWEVLSVYRFSRR</sequence>
<dbReference type="InterPro" id="IPR004557">
    <property type="entry name" value="PrmC-related"/>
</dbReference>
<evidence type="ECO:0000256" key="2">
    <source>
        <dbReference type="ARBA" id="ARBA00022603"/>
    </source>
</evidence>